<keyword evidence="4" id="KW-1185">Reference proteome</keyword>
<dbReference type="InterPro" id="IPR013126">
    <property type="entry name" value="Hsp_70_fam"/>
</dbReference>
<dbReference type="Pfam" id="PF00012">
    <property type="entry name" value="HSP70"/>
    <property type="match status" value="1"/>
</dbReference>
<evidence type="ECO:0000256" key="2">
    <source>
        <dbReference type="ARBA" id="ARBA00022840"/>
    </source>
</evidence>
<dbReference type="Gene3D" id="3.30.420.40">
    <property type="match status" value="2"/>
</dbReference>
<sequence>MTAQPKYLIGIDLGTTHTVVAYADLNKALTHDNCQIFEIEQLVAPGEVAKKPLLPSFRYHPAPGELNENDLTLPWSHLNTDPQFKLPGELPQVVIGEWARELGSKVDGRQVVSAKSWLSHPQVDRSADILPWAGAEGIEKVSPVLASASYLDHVRKAWNHGNPDAPLEQQEVIITVPASFDEGARSLTIEAAEMAGFGKVLLLEEPQAVCYDWYARQGENAQSLLAKLKLLLVCDVGGGTTDLSLIKVTEGKDQTLALTRVGVGNHLMLGGDNVDLALAHMAEQQINSAGSGTPKKLSAASLSQLIQQTRKAKELLLSDQAPESAKVTVLGSGAKLIGGSKSCLLTQSQVRKVALDGFFPEIPFEDRPNKRRSAVVEFGLPYASDPAVSKHLAEFIGQHEAACREALGLNEDDAQNPVPDAVLFNGGVFNSPTLTERSLSVLSHWRQTPILHLDNQNPDLAVAKGAVAYAKARRGAQLKIGGGSARTFFLGLNKEKGQQQAVCLLPKGTEEDQEQTLSERRFSLQLGQPVQFHLFSTTADRQFQPGEIISLSDEDLSSQAFISLPPLVAVMDSESSNATTMEVSLATTLTEVGTLKIDCVAENEATESQQRWQLEFEIRKNLSKQRDTASEQLPANFDQVTEKVSDVFGSSKKDNNPKAVKTLRADIEKLLGKRDTWEIPVLRALFDLLLEGKNRRRRSAAHERVWLNLAGYSLRPGFGYPVDDWRIQQVWSHYQHGIQFNQETPVWIEWWTFWRRAAGGLSSEQQTKLYKDISKFLNPSALTNRKLQAELKQKSYEDMVKLVATLEHLPVEDKTQTIKWLLKRLEKPSETITSWWAIGRMASRVPFHGSAHNVIDKSQVQSWLPQLLKADWKKNQQAAFAAVLMTRMSGDRARDIDDEWRNKVVEKLTMVKAPVSWIEMVQTVKELDEAETKKVFGEGLPIGLKLIQ</sequence>
<dbReference type="PANTHER" id="PTHR42749:SF1">
    <property type="entry name" value="CELL SHAPE-DETERMINING PROTEIN MREB"/>
    <property type="match status" value="1"/>
</dbReference>
<evidence type="ECO:0000313" key="4">
    <source>
        <dbReference type="Proteomes" id="UP001501565"/>
    </source>
</evidence>
<keyword evidence="1" id="KW-0547">Nucleotide-binding</keyword>
<keyword evidence="2" id="KW-0067">ATP-binding</keyword>
<proteinExistence type="predicted"/>
<dbReference type="Pfam" id="PF12531">
    <property type="entry name" value="DUF3731"/>
    <property type="match status" value="1"/>
</dbReference>
<dbReference type="SUPFAM" id="SSF53067">
    <property type="entry name" value="Actin-like ATPase domain"/>
    <property type="match status" value="2"/>
</dbReference>
<dbReference type="Proteomes" id="UP001501565">
    <property type="component" value="Unassembled WGS sequence"/>
</dbReference>
<dbReference type="InterPro" id="IPR043129">
    <property type="entry name" value="ATPase_NBD"/>
</dbReference>
<comment type="caution">
    <text evidence="3">The sequence shown here is derived from an EMBL/GenBank/DDBJ whole genome shotgun (WGS) entry which is preliminary data.</text>
</comment>
<dbReference type="InterPro" id="IPR021030">
    <property type="entry name" value="DUF3731"/>
</dbReference>
<dbReference type="PANTHER" id="PTHR42749">
    <property type="entry name" value="CELL SHAPE-DETERMINING PROTEIN MREB"/>
    <property type="match status" value="1"/>
</dbReference>
<evidence type="ECO:0000256" key="1">
    <source>
        <dbReference type="ARBA" id="ARBA00022741"/>
    </source>
</evidence>
<evidence type="ECO:0000313" key="3">
    <source>
        <dbReference type="EMBL" id="GAA3918948.1"/>
    </source>
</evidence>
<accession>A0ABP7ME86</accession>
<dbReference type="EMBL" id="BAABBN010000004">
    <property type="protein sequence ID" value="GAA3918948.1"/>
    <property type="molecule type" value="Genomic_DNA"/>
</dbReference>
<dbReference type="RefSeq" id="WP_344796654.1">
    <property type="nucleotide sequence ID" value="NZ_BAABBN010000004.1"/>
</dbReference>
<organism evidence="3 4">
    <name type="scientific">Litoribacillus peritrichatus</name>
    <dbReference type="NCBI Taxonomy" id="718191"/>
    <lineage>
        <taxon>Bacteria</taxon>
        <taxon>Pseudomonadati</taxon>
        <taxon>Pseudomonadota</taxon>
        <taxon>Gammaproteobacteria</taxon>
        <taxon>Oceanospirillales</taxon>
        <taxon>Oceanospirillaceae</taxon>
        <taxon>Litoribacillus</taxon>
    </lineage>
</organism>
<dbReference type="PRINTS" id="PR00301">
    <property type="entry name" value="HEATSHOCK70"/>
</dbReference>
<protein>
    <submittedName>
        <fullName evidence="3">Hsp70 family protein</fullName>
    </submittedName>
</protein>
<reference evidence="4" key="1">
    <citation type="journal article" date="2019" name="Int. J. Syst. Evol. Microbiol.">
        <title>The Global Catalogue of Microorganisms (GCM) 10K type strain sequencing project: providing services to taxonomists for standard genome sequencing and annotation.</title>
        <authorList>
            <consortium name="The Broad Institute Genomics Platform"/>
            <consortium name="The Broad Institute Genome Sequencing Center for Infectious Disease"/>
            <person name="Wu L."/>
            <person name="Ma J."/>
        </authorList>
    </citation>
    <scope>NUCLEOTIDE SEQUENCE [LARGE SCALE GENOMIC DNA]</scope>
    <source>
        <strain evidence="4">JCM 17551</strain>
    </source>
</reference>
<name>A0ABP7ME86_9GAMM</name>
<gene>
    <name evidence="3" type="ORF">GCM10022277_12840</name>
</gene>
<dbReference type="CDD" id="cd10170">
    <property type="entry name" value="ASKHA_NBD_HSP70"/>
    <property type="match status" value="1"/>
</dbReference>